<organism evidence="1 2">
    <name type="scientific">Phoenix dactylifera</name>
    <name type="common">Date palm</name>
    <dbReference type="NCBI Taxonomy" id="42345"/>
    <lineage>
        <taxon>Eukaryota</taxon>
        <taxon>Viridiplantae</taxon>
        <taxon>Streptophyta</taxon>
        <taxon>Embryophyta</taxon>
        <taxon>Tracheophyta</taxon>
        <taxon>Spermatophyta</taxon>
        <taxon>Magnoliopsida</taxon>
        <taxon>Liliopsida</taxon>
        <taxon>Arecaceae</taxon>
        <taxon>Coryphoideae</taxon>
        <taxon>Phoeniceae</taxon>
        <taxon>Phoenix</taxon>
    </lineage>
</organism>
<sequence>MLWLFELLELKLHQLMLQRNGILRMLLPFFRETVPQIFLFKAFLDTLEQGSKTKSDRQINDDTLNQLGQNACLGLQLAGHNQYQSDGLNLICEKKFKPRAEVKLQEANLDFQMNGFELPRPRYDASIQIWTSTCGPCGLPVFAKNSYPQVPSCFLGMHAQVDC</sequence>
<dbReference type="Proteomes" id="UP000228380">
    <property type="component" value="Chromosome 6"/>
</dbReference>
<evidence type="ECO:0000313" key="1">
    <source>
        <dbReference type="Proteomes" id="UP000228380"/>
    </source>
</evidence>
<proteinExistence type="predicted"/>
<dbReference type="AlphaFoldDB" id="A0A8B9A939"/>
<dbReference type="GeneID" id="120110992"/>
<dbReference type="KEGG" id="pda:120110992"/>
<gene>
    <name evidence="2" type="primary">LOC120110992</name>
</gene>
<name>A0A8B9A939_PHODC</name>
<evidence type="ECO:0000313" key="2">
    <source>
        <dbReference type="RefSeq" id="XP_038983145.1"/>
    </source>
</evidence>
<accession>A0A8B9A939</accession>
<dbReference type="RefSeq" id="XP_038983145.1">
    <property type="nucleotide sequence ID" value="XM_039127217.1"/>
</dbReference>
<protein>
    <submittedName>
        <fullName evidence="2">Uncharacterized protein LOC120110992</fullName>
    </submittedName>
</protein>
<reference evidence="2" key="2">
    <citation type="submission" date="2025-08" db="UniProtKB">
        <authorList>
            <consortium name="RefSeq"/>
        </authorList>
    </citation>
    <scope>IDENTIFICATION</scope>
    <source>
        <tissue evidence="2">Young leaves</tissue>
    </source>
</reference>
<reference evidence="1" key="1">
    <citation type="journal article" date="2019" name="Nat. Commun.">
        <title>Genome-wide association mapping of date palm fruit traits.</title>
        <authorList>
            <person name="Hazzouri K.M."/>
            <person name="Gros-Balthazard M."/>
            <person name="Flowers J.M."/>
            <person name="Copetti D."/>
            <person name="Lemansour A."/>
            <person name="Lebrun M."/>
            <person name="Masmoudi K."/>
            <person name="Ferrand S."/>
            <person name="Dhar M.I."/>
            <person name="Fresquez Z.A."/>
            <person name="Rosas U."/>
            <person name="Zhang J."/>
            <person name="Talag J."/>
            <person name="Lee S."/>
            <person name="Kudrna D."/>
            <person name="Powell R.F."/>
            <person name="Leitch I.J."/>
            <person name="Krueger R.R."/>
            <person name="Wing R.A."/>
            <person name="Amiri K.M.A."/>
            <person name="Purugganan M.D."/>
        </authorList>
    </citation>
    <scope>NUCLEOTIDE SEQUENCE [LARGE SCALE GENOMIC DNA]</scope>
    <source>
        <strain evidence="1">cv. Khalas</strain>
    </source>
</reference>
<keyword evidence="1" id="KW-1185">Reference proteome</keyword>